<accession>A0A1I0CGB1</accession>
<dbReference type="GeneID" id="78289726"/>
<keyword evidence="2" id="KW-1185">Reference proteome</keyword>
<evidence type="ECO:0000313" key="1">
    <source>
        <dbReference type="EMBL" id="SET18183.1"/>
    </source>
</evidence>
<dbReference type="RefSeq" id="WP_157796052.1">
    <property type="nucleotide sequence ID" value="NZ_FOIN01000003.1"/>
</dbReference>
<dbReference type="Proteomes" id="UP000198558">
    <property type="component" value="Unassembled WGS sequence"/>
</dbReference>
<evidence type="ECO:0000313" key="2">
    <source>
        <dbReference type="Proteomes" id="UP000198558"/>
    </source>
</evidence>
<dbReference type="AlphaFoldDB" id="A0A1I0CGB1"/>
<reference evidence="2" key="1">
    <citation type="submission" date="2016-10" db="EMBL/GenBank/DDBJ databases">
        <authorList>
            <person name="Varghese N."/>
            <person name="Submissions S."/>
        </authorList>
    </citation>
    <scope>NUCLEOTIDE SEQUENCE [LARGE SCALE GENOMIC DNA]</scope>
    <source>
        <strain evidence="2">DSM 1551</strain>
    </source>
</reference>
<sequence length="53" mass="6335">MAKLVYPDISHMMLMNKYLQETFDYGELFINGDGGCHTYQDYTQWIKKKNKII</sequence>
<proteinExistence type="predicted"/>
<organism evidence="1 2">
    <name type="scientific">Thomasclavelia cocleata</name>
    <dbReference type="NCBI Taxonomy" id="69824"/>
    <lineage>
        <taxon>Bacteria</taxon>
        <taxon>Bacillati</taxon>
        <taxon>Bacillota</taxon>
        <taxon>Erysipelotrichia</taxon>
        <taxon>Erysipelotrichales</taxon>
        <taxon>Coprobacillaceae</taxon>
        <taxon>Thomasclavelia</taxon>
    </lineage>
</organism>
<name>A0A1I0CGB1_9FIRM</name>
<gene>
    <name evidence="1" type="ORF">SAMN04489758_10317</name>
</gene>
<dbReference type="EMBL" id="FOIN01000003">
    <property type="protein sequence ID" value="SET18183.1"/>
    <property type="molecule type" value="Genomic_DNA"/>
</dbReference>
<protein>
    <submittedName>
        <fullName evidence="1">Uncharacterized protein</fullName>
    </submittedName>
</protein>